<keyword evidence="2" id="KW-1133">Transmembrane helix</keyword>
<dbReference type="AlphaFoldDB" id="A0A162DFM5"/>
<evidence type="ECO:0000259" key="3">
    <source>
        <dbReference type="PROSITE" id="PS51352"/>
    </source>
</evidence>
<dbReference type="CDD" id="cd02966">
    <property type="entry name" value="TlpA_like_family"/>
    <property type="match status" value="1"/>
</dbReference>
<organism evidence="4 5">
    <name type="scientific">Alkalihalobacillus trypoxylicola</name>
    <dbReference type="NCBI Taxonomy" id="519424"/>
    <lineage>
        <taxon>Bacteria</taxon>
        <taxon>Bacillati</taxon>
        <taxon>Bacillota</taxon>
        <taxon>Bacilli</taxon>
        <taxon>Bacillales</taxon>
        <taxon>Bacillaceae</taxon>
        <taxon>Alkalihalobacillus</taxon>
    </lineage>
</organism>
<evidence type="ECO:0000313" key="5">
    <source>
        <dbReference type="Proteomes" id="UP000075806"/>
    </source>
</evidence>
<protein>
    <recommendedName>
        <fullName evidence="3">Thioredoxin domain-containing protein</fullName>
    </recommendedName>
</protein>
<dbReference type="InterPro" id="IPR013766">
    <property type="entry name" value="Thioredoxin_domain"/>
</dbReference>
<dbReference type="Proteomes" id="UP000075806">
    <property type="component" value="Unassembled WGS sequence"/>
</dbReference>
<keyword evidence="2" id="KW-0472">Membrane</keyword>
<keyword evidence="1" id="KW-1015">Disulfide bond</keyword>
<dbReference type="GO" id="GO:0016209">
    <property type="term" value="F:antioxidant activity"/>
    <property type="evidence" value="ECO:0007669"/>
    <property type="project" value="InterPro"/>
</dbReference>
<dbReference type="STRING" id="519424.AZF04_08100"/>
<feature type="domain" description="Thioredoxin" evidence="3">
    <location>
        <begin position="36"/>
        <end position="175"/>
    </location>
</feature>
<sequence>MKKVLQRRITLIALLFAIVSSIVIIATSIDSSSEGMMIGEEAINLHLEDENGHLQSLEQYKGKTIILNFWASWCDICIDEMPDLISMYEHNKEKDVVIIGINRTTTEITKERAYESIEELQINFPILFDLEDEASQMYQVVYLPKTVIIDKDFKVRNQFEGKVTEEMLALMIEEL</sequence>
<dbReference type="PANTHER" id="PTHR42852:SF13">
    <property type="entry name" value="PROTEIN DIPZ"/>
    <property type="match status" value="1"/>
</dbReference>
<keyword evidence="5" id="KW-1185">Reference proteome</keyword>
<feature type="transmembrane region" description="Helical" evidence="2">
    <location>
        <begin position="9"/>
        <end position="29"/>
    </location>
</feature>
<dbReference type="PANTHER" id="PTHR42852">
    <property type="entry name" value="THIOL:DISULFIDE INTERCHANGE PROTEIN DSBE"/>
    <property type="match status" value="1"/>
</dbReference>
<dbReference type="PROSITE" id="PS51352">
    <property type="entry name" value="THIOREDOXIN_2"/>
    <property type="match status" value="1"/>
</dbReference>
<name>A0A162DFM5_9BACI</name>
<gene>
    <name evidence="4" type="ORF">AZF04_08100</name>
</gene>
<evidence type="ECO:0000256" key="2">
    <source>
        <dbReference type="SAM" id="Phobius"/>
    </source>
</evidence>
<dbReference type="InterPro" id="IPR000866">
    <property type="entry name" value="AhpC/TSA"/>
</dbReference>
<reference evidence="4" key="1">
    <citation type="submission" date="2016-02" db="EMBL/GenBank/DDBJ databases">
        <title>Genome sequence of Bacillus trypoxylicola KCTC 13244(T).</title>
        <authorList>
            <person name="Jeong H."/>
            <person name="Park S.-H."/>
            <person name="Choi S.-K."/>
        </authorList>
    </citation>
    <scope>NUCLEOTIDE SEQUENCE [LARGE SCALE GENOMIC DNA]</scope>
    <source>
        <strain evidence="4">KCTC 13244</strain>
    </source>
</reference>
<dbReference type="EMBL" id="LTAO01000023">
    <property type="protein sequence ID" value="KYG29474.1"/>
    <property type="molecule type" value="Genomic_DNA"/>
</dbReference>
<proteinExistence type="predicted"/>
<dbReference type="InterPro" id="IPR050553">
    <property type="entry name" value="Thioredoxin_ResA/DsbE_sf"/>
</dbReference>
<evidence type="ECO:0000256" key="1">
    <source>
        <dbReference type="ARBA" id="ARBA00023157"/>
    </source>
</evidence>
<evidence type="ECO:0000313" key="4">
    <source>
        <dbReference type="EMBL" id="KYG29474.1"/>
    </source>
</evidence>
<dbReference type="Pfam" id="PF00578">
    <property type="entry name" value="AhpC-TSA"/>
    <property type="match status" value="1"/>
</dbReference>
<keyword evidence="2" id="KW-0812">Transmembrane</keyword>
<dbReference type="GO" id="GO:0016491">
    <property type="term" value="F:oxidoreductase activity"/>
    <property type="evidence" value="ECO:0007669"/>
    <property type="project" value="InterPro"/>
</dbReference>
<dbReference type="InterPro" id="IPR036249">
    <property type="entry name" value="Thioredoxin-like_sf"/>
</dbReference>
<comment type="caution">
    <text evidence="4">The sequence shown here is derived from an EMBL/GenBank/DDBJ whole genome shotgun (WGS) entry which is preliminary data.</text>
</comment>
<dbReference type="Gene3D" id="3.40.30.10">
    <property type="entry name" value="Glutaredoxin"/>
    <property type="match status" value="1"/>
</dbReference>
<accession>A0A162DFM5</accession>
<dbReference type="SUPFAM" id="SSF52833">
    <property type="entry name" value="Thioredoxin-like"/>
    <property type="match status" value="1"/>
</dbReference>